<protein>
    <submittedName>
        <fullName evidence="1">Uncharacterized protein</fullName>
    </submittedName>
</protein>
<evidence type="ECO:0000313" key="1">
    <source>
        <dbReference type="EMBL" id="CAD9230190.1"/>
    </source>
</evidence>
<organism evidence="1">
    <name type="scientific">Compsopogon caeruleus</name>
    <dbReference type="NCBI Taxonomy" id="31354"/>
    <lineage>
        <taxon>Eukaryota</taxon>
        <taxon>Rhodophyta</taxon>
        <taxon>Compsopogonophyceae</taxon>
        <taxon>Compsopogonales</taxon>
        <taxon>Compsopogonaceae</taxon>
        <taxon>Compsopogon</taxon>
    </lineage>
</organism>
<accession>A0A7S1XCX7</accession>
<gene>
    <name evidence="1" type="ORF">CCAE0312_LOCUS2395</name>
</gene>
<dbReference type="AlphaFoldDB" id="A0A7S1XCX7"/>
<reference evidence="1" key="1">
    <citation type="submission" date="2021-01" db="EMBL/GenBank/DDBJ databases">
        <authorList>
            <person name="Corre E."/>
            <person name="Pelletier E."/>
            <person name="Niang G."/>
            <person name="Scheremetjew M."/>
            <person name="Finn R."/>
            <person name="Kale V."/>
            <person name="Holt S."/>
            <person name="Cochrane G."/>
            <person name="Meng A."/>
            <person name="Brown T."/>
            <person name="Cohen L."/>
        </authorList>
    </citation>
    <scope>NUCLEOTIDE SEQUENCE</scope>
    <source>
        <strain evidence="1">SAG 36.94</strain>
    </source>
</reference>
<proteinExistence type="predicted"/>
<sequence length="181" mass="20591">MAEDLDDFEPPFEPLDVPATAVDVVKKYCQNPMNGRLEWLQAIVTKSDLGQGCDMDEDMEDYVDEMDTNPMDEPAMIIHKSLGGKGDKHWNVFPEGKTFDREVYNNEVESTVYHGVNDSNGSATITIRFKFKNPTTSKAYKMRGSEHQASGIPLMSSWRRPHSIKKRDARLYGLWSVDWGP</sequence>
<dbReference type="EMBL" id="HBGH01004362">
    <property type="protein sequence ID" value="CAD9230190.1"/>
    <property type="molecule type" value="Transcribed_RNA"/>
</dbReference>
<name>A0A7S1XCX7_9RHOD</name>